<dbReference type="PANTHER" id="PTHR43194:SF2">
    <property type="entry name" value="PEROXISOMAL MEMBRANE PROTEIN LPX1"/>
    <property type="match status" value="1"/>
</dbReference>
<feature type="compositionally biased region" description="Low complexity" evidence="1">
    <location>
        <begin position="352"/>
        <end position="363"/>
    </location>
</feature>
<accession>A0A8J5UUR4</accession>
<protein>
    <recommendedName>
        <fullName evidence="2">AB hydrolase-1 domain-containing protein</fullName>
    </recommendedName>
</protein>
<dbReference type="OrthoDB" id="6431331at2759"/>
<reference evidence="3" key="2">
    <citation type="submission" date="2021-02" db="EMBL/GenBank/DDBJ databases">
        <authorList>
            <person name="Kimball J.A."/>
            <person name="Haas M.W."/>
            <person name="Macchietto M."/>
            <person name="Kono T."/>
            <person name="Duquette J."/>
            <person name="Shao M."/>
        </authorList>
    </citation>
    <scope>NUCLEOTIDE SEQUENCE</scope>
    <source>
        <tissue evidence="3">Fresh leaf tissue</tissue>
    </source>
</reference>
<evidence type="ECO:0000256" key="1">
    <source>
        <dbReference type="SAM" id="MobiDB-lite"/>
    </source>
</evidence>
<feature type="domain" description="AB hydrolase-1" evidence="2">
    <location>
        <begin position="155"/>
        <end position="263"/>
    </location>
</feature>
<sequence>MSCCPRATTSSPLSLPRSACRSRSIGGGGAFSSSSSSCGSANAAASRVRGGGGGRRRSGHLVVAASSSSDSKDETTEGKKQQEENQELNPFRFVTDNPSSRSAIQLPESPAEDGNVGQMLYRIEGKGRDYGSRVKSGKLRWFVRETGSADARRGTVVFIHGAPAQSFSYRMVMAQMADAGYHCFAPDWIGFGFSDMPQPGYGFNYTEEEFHESFDELLGTLNITEPFFLVVQGFLVGSYGLTWALKNSSKVLKVAILNSPLTVSSPVPGLFNQLRLPLFGEFTCQNAVLAERFIEAGSPYASVGSCRGAAAKLRRCSSCSRRRIYEAAAGGESAEVQRADGGAAEQQPAERSGGATTSKGAAACRRRRSGGAVAGKVSCGRRGCQELRKRCCPCKKLQPAMRKSSSTEVPTLLEAARKANFQDVLSRISAGFSSNSWEKPILLAWGISDKYLPLSIAEEFKKGNPAAIKLEPIEGAGHMPQEDWPEKVVNALRYFL</sequence>
<name>A0A8J5UUR4_ZIZPA</name>
<dbReference type="EMBL" id="JAAALK010000953">
    <property type="protein sequence ID" value="KAG8043667.1"/>
    <property type="molecule type" value="Genomic_DNA"/>
</dbReference>
<dbReference type="Proteomes" id="UP000729402">
    <property type="component" value="Unassembled WGS sequence"/>
</dbReference>
<dbReference type="GO" id="GO:0009507">
    <property type="term" value="C:chloroplast"/>
    <property type="evidence" value="ECO:0007669"/>
    <property type="project" value="TreeGrafter"/>
</dbReference>
<feature type="region of interest" description="Disordered" evidence="1">
    <location>
        <begin position="1"/>
        <end position="114"/>
    </location>
</feature>
<dbReference type="PANTHER" id="PTHR43194">
    <property type="entry name" value="HYDROLASE ALPHA/BETA FOLD FAMILY"/>
    <property type="match status" value="1"/>
</dbReference>
<dbReference type="InterPro" id="IPR000073">
    <property type="entry name" value="AB_hydrolase_1"/>
</dbReference>
<proteinExistence type="predicted"/>
<dbReference type="Pfam" id="PF00561">
    <property type="entry name" value="Abhydrolase_1"/>
    <property type="match status" value="1"/>
</dbReference>
<keyword evidence="4" id="KW-1185">Reference proteome</keyword>
<feature type="compositionally biased region" description="Low complexity" evidence="1">
    <location>
        <begin position="31"/>
        <end position="48"/>
    </location>
</feature>
<organism evidence="3 4">
    <name type="scientific">Zizania palustris</name>
    <name type="common">Northern wild rice</name>
    <dbReference type="NCBI Taxonomy" id="103762"/>
    <lineage>
        <taxon>Eukaryota</taxon>
        <taxon>Viridiplantae</taxon>
        <taxon>Streptophyta</taxon>
        <taxon>Embryophyta</taxon>
        <taxon>Tracheophyta</taxon>
        <taxon>Spermatophyta</taxon>
        <taxon>Magnoliopsida</taxon>
        <taxon>Liliopsida</taxon>
        <taxon>Poales</taxon>
        <taxon>Poaceae</taxon>
        <taxon>BOP clade</taxon>
        <taxon>Oryzoideae</taxon>
        <taxon>Oryzeae</taxon>
        <taxon>Zizaniinae</taxon>
        <taxon>Zizania</taxon>
    </lineage>
</organism>
<evidence type="ECO:0000313" key="4">
    <source>
        <dbReference type="Proteomes" id="UP000729402"/>
    </source>
</evidence>
<dbReference type="AlphaFoldDB" id="A0A8J5UUR4"/>
<feature type="region of interest" description="Disordered" evidence="1">
    <location>
        <begin position="336"/>
        <end position="363"/>
    </location>
</feature>
<comment type="caution">
    <text evidence="3">The sequence shown here is derived from an EMBL/GenBank/DDBJ whole genome shotgun (WGS) entry which is preliminary data.</text>
</comment>
<evidence type="ECO:0000259" key="2">
    <source>
        <dbReference type="Pfam" id="PF00561"/>
    </source>
</evidence>
<gene>
    <name evidence="3" type="ORF">GUJ93_ZPchr0458g22588</name>
</gene>
<evidence type="ECO:0000313" key="3">
    <source>
        <dbReference type="EMBL" id="KAG8043667.1"/>
    </source>
</evidence>
<feature type="compositionally biased region" description="Basic and acidic residues" evidence="1">
    <location>
        <begin position="70"/>
        <end position="83"/>
    </location>
</feature>
<reference evidence="3" key="1">
    <citation type="journal article" date="2021" name="bioRxiv">
        <title>Whole Genome Assembly and Annotation of Northern Wild Rice, Zizania palustris L., Supports a Whole Genome Duplication in the Zizania Genus.</title>
        <authorList>
            <person name="Haas M."/>
            <person name="Kono T."/>
            <person name="Macchietto M."/>
            <person name="Millas R."/>
            <person name="McGilp L."/>
            <person name="Shao M."/>
            <person name="Duquette J."/>
            <person name="Hirsch C.N."/>
            <person name="Kimball J."/>
        </authorList>
    </citation>
    <scope>NUCLEOTIDE SEQUENCE</scope>
    <source>
        <tissue evidence="3">Fresh leaf tissue</tissue>
    </source>
</reference>
<dbReference type="InterPro" id="IPR050228">
    <property type="entry name" value="Carboxylesterase_BioH"/>
</dbReference>